<dbReference type="GO" id="GO:0004222">
    <property type="term" value="F:metalloendopeptidase activity"/>
    <property type="evidence" value="ECO:0007669"/>
    <property type="project" value="InterPro"/>
</dbReference>
<organism evidence="10 11">
    <name type="scientific">Potamilus streckersoni</name>
    <dbReference type="NCBI Taxonomy" id="2493646"/>
    <lineage>
        <taxon>Eukaryota</taxon>
        <taxon>Metazoa</taxon>
        <taxon>Spiralia</taxon>
        <taxon>Lophotrochozoa</taxon>
        <taxon>Mollusca</taxon>
        <taxon>Bivalvia</taxon>
        <taxon>Autobranchia</taxon>
        <taxon>Heteroconchia</taxon>
        <taxon>Palaeoheterodonta</taxon>
        <taxon>Unionida</taxon>
        <taxon>Unionoidea</taxon>
        <taxon>Unionidae</taxon>
        <taxon>Ambleminae</taxon>
        <taxon>Lampsilini</taxon>
        <taxon>Potamilus</taxon>
    </lineage>
</organism>
<dbReference type="Pfam" id="PF17771">
    <property type="entry name" value="ADAMTS_CR_2"/>
    <property type="match status" value="1"/>
</dbReference>
<dbReference type="PROSITE" id="PS50215">
    <property type="entry name" value="ADAM_MEPRO"/>
    <property type="match status" value="1"/>
</dbReference>
<keyword evidence="1" id="KW-0645">Protease</keyword>
<gene>
    <name evidence="10" type="ORF">CHS0354_031617</name>
</gene>
<evidence type="ECO:0000256" key="5">
    <source>
        <dbReference type="ARBA" id="ARBA00023049"/>
    </source>
</evidence>
<evidence type="ECO:0000256" key="3">
    <source>
        <dbReference type="ARBA" id="ARBA00022801"/>
    </source>
</evidence>
<feature type="binding site" evidence="8">
    <location>
        <position position="175"/>
    </location>
    <ligand>
        <name>Zn(2+)</name>
        <dbReference type="ChEBI" id="CHEBI:29105"/>
        <note>catalytic</note>
    </ligand>
</feature>
<dbReference type="PANTHER" id="PTHR13723">
    <property type="entry name" value="ADAMTS A DISINTEGRIN AND METALLOPROTEASE WITH THROMBOSPONDIN MOTIFS PROTEASE"/>
    <property type="match status" value="1"/>
</dbReference>
<protein>
    <recommendedName>
        <fullName evidence="9">Peptidase M12B domain-containing protein</fullName>
    </recommendedName>
</protein>
<evidence type="ECO:0000256" key="1">
    <source>
        <dbReference type="ARBA" id="ARBA00022670"/>
    </source>
</evidence>
<evidence type="ECO:0000256" key="4">
    <source>
        <dbReference type="ARBA" id="ARBA00022833"/>
    </source>
</evidence>
<keyword evidence="11" id="KW-1185">Reference proteome</keyword>
<dbReference type="Gene3D" id="3.40.1620.60">
    <property type="match status" value="1"/>
</dbReference>
<evidence type="ECO:0000256" key="2">
    <source>
        <dbReference type="ARBA" id="ARBA00022723"/>
    </source>
</evidence>
<keyword evidence="3" id="KW-0378">Hydrolase</keyword>
<evidence type="ECO:0000313" key="11">
    <source>
        <dbReference type="Proteomes" id="UP001195483"/>
    </source>
</evidence>
<dbReference type="InterPro" id="IPR024079">
    <property type="entry name" value="MetalloPept_cat_dom_sf"/>
</dbReference>
<keyword evidence="5" id="KW-0482">Metalloprotease</keyword>
<feature type="active site" evidence="8">
    <location>
        <position position="172"/>
    </location>
</feature>
<keyword evidence="4 8" id="KW-0862">Zinc</keyword>
<keyword evidence="6" id="KW-1015">Disulfide bond</keyword>
<evidence type="ECO:0000313" key="10">
    <source>
        <dbReference type="EMBL" id="KAK3591510.1"/>
    </source>
</evidence>
<keyword evidence="2 8" id="KW-0479">Metal-binding</keyword>
<feature type="binding site" evidence="8">
    <location>
        <position position="181"/>
    </location>
    <ligand>
        <name>Zn(2+)</name>
        <dbReference type="ChEBI" id="CHEBI:29105"/>
        <note>catalytic</note>
    </ligand>
</feature>
<dbReference type="InterPro" id="IPR050439">
    <property type="entry name" value="ADAMTS_ADAMTS-like"/>
</dbReference>
<comment type="caution">
    <text evidence="10">The sequence shown here is derived from an EMBL/GenBank/DDBJ whole genome shotgun (WGS) entry which is preliminary data.</text>
</comment>
<dbReference type="SMART" id="SM00608">
    <property type="entry name" value="ACR"/>
    <property type="match status" value="1"/>
</dbReference>
<dbReference type="InterPro" id="IPR001590">
    <property type="entry name" value="Peptidase_M12B"/>
</dbReference>
<reference evidence="10" key="1">
    <citation type="journal article" date="2021" name="Genome Biol. Evol.">
        <title>A High-Quality Reference Genome for a Parasitic Bivalve with Doubly Uniparental Inheritance (Bivalvia: Unionida).</title>
        <authorList>
            <person name="Smith C.H."/>
        </authorList>
    </citation>
    <scope>NUCLEOTIDE SEQUENCE</scope>
    <source>
        <strain evidence="10">CHS0354</strain>
    </source>
</reference>
<reference evidence="10" key="2">
    <citation type="journal article" date="2021" name="Genome Biol. Evol.">
        <title>Developing a high-quality reference genome for a parasitic bivalve with doubly uniparental inheritance (Bivalvia: Unionida).</title>
        <authorList>
            <person name="Smith C.H."/>
        </authorList>
    </citation>
    <scope>NUCLEOTIDE SEQUENCE</scope>
    <source>
        <strain evidence="10">CHS0354</strain>
        <tissue evidence="10">Mantle</tissue>
    </source>
</reference>
<comment type="caution">
    <text evidence="8">Lacks conserved residue(s) required for the propagation of feature annotation.</text>
</comment>
<dbReference type="SUPFAM" id="SSF55486">
    <property type="entry name" value="Metalloproteases ('zincins'), catalytic domain"/>
    <property type="match status" value="1"/>
</dbReference>
<sequence length="328" mass="37322">MPIECYYSASKLSELQDVAYYKDRKNGAFVTVRCVKRSNGQCDRIIVSLLYDNMDKSQIQINIILLHFYIFQTIEAFPQRHSTVKVRHGREYIQVDDYLSDISYWDIYVGSKSGVVHGHAMMFTRFDLYDESIKHNTLRGRAPQSGVCDEGRRISVIESRDFFVTVLTAAHELGHSLGAVHDGQGDAISCPAGDLFIMTTVTPDFDPEKPYSRNPWLFSECSVDAFSRVLKDKTCVQNKGTFFNWHEWNHYTAQTPGEAYSLDKQCQFIHGPLSKFCQDEPADICLNVQCTDPNTGECLDYLYNAARGTRCGNNMWCIEGRCVSKGSK</sequence>
<proteinExistence type="predicted"/>
<evidence type="ECO:0000256" key="7">
    <source>
        <dbReference type="ARBA" id="ARBA00023180"/>
    </source>
</evidence>
<dbReference type="EMBL" id="JAEAOA010001888">
    <property type="protein sequence ID" value="KAK3591510.1"/>
    <property type="molecule type" value="Genomic_DNA"/>
</dbReference>
<name>A0AAE0VWD8_9BIVA</name>
<dbReference type="Proteomes" id="UP001195483">
    <property type="component" value="Unassembled WGS sequence"/>
</dbReference>
<feature type="domain" description="Peptidase M12B" evidence="9">
    <location>
        <begin position="50"/>
        <end position="232"/>
    </location>
</feature>
<dbReference type="AlphaFoldDB" id="A0AAE0VWD8"/>
<dbReference type="InterPro" id="IPR006586">
    <property type="entry name" value="ADAM_Cys-rich"/>
</dbReference>
<evidence type="ECO:0000256" key="8">
    <source>
        <dbReference type="PROSITE-ProRule" id="PRU00276"/>
    </source>
</evidence>
<dbReference type="GO" id="GO:0006508">
    <property type="term" value="P:proteolysis"/>
    <property type="evidence" value="ECO:0007669"/>
    <property type="project" value="UniProtKB-KW"/>
</dbReference>
<feature type="binding site" evidence="8">
    <location>
        <position position="171"/>
    </location>
    <ligand>
        <name>Zn(2+)</name>
        <dbReference type="ChEBI" id="CHEBI:29105"/>
        <note>catalytic</note>
    </ligand>
</feature>
<evidence type="ECO:0000259" key="9">
    <source>
        <dbReference type="PROSITE" id="PS50215"/>
    </source>
</evidence>
<dbReference type="GO" id="GO:0046872">
    <property type="term" value="F:metal ion binding"/>
    <property type="evidence" value="ECO:0007669"/>
    <property type="project" value="UniProtKB-KW"/>
</dbReference>
<reference evidence="10" key="3">
    <citation type="submission" date="2023-05" db="EMBL/GenBank/DDBJ databases">
        <authorList>
            <person name="Smith C.H."/>
        </authorList>
    </citation>
    <scope>NUCLEOTIDE SEQUENCE</scope>
    <source>
        <strain evidence="10">CHS0354</strain>
        <tissue evidence="10">Mantle</tissue>
    </source>
</reference>
<keyword evidence="7" id="KW-0325">Glycoprotein</keyword>
<evidence type="ECO:0000256" key="6">
    <source>
        <dbReference type="ARBA" id="ARBA00023157"/>
    </source>
</evidence>
<dbReference type="Pfam" id="PF01421">
    <property type="entry name" value="Reprolysin"/>
    <property type="match status" value="1"/>
</dbReference>
<dbReference type="InterPro" id="IPR041645">
    <property type="entry name" value="ADAMTS_CR_2"/>
</dbReference>
<accession>A0AAE0VWD8</accession>
<dbReference type="Gene3D" id="3.40.390.10">
    <property type="entry name" value="Collagenase (Catalytic Domain)"/>
    <property type="match status" value="1"/>
</dbReference>